<dbReference type="Gene3D" id="3.80.10.10">
    <property type="entry name" value="Ribonuclease Inhibitor"/>
    <property type="match status" value="2"/>
</dbReference>
<dbReference type="EMBL" id="FUXE01000004">
    <property type="protein sequence ID" value="SJZ56068.1"/>
    <property type="molecule type" value="Genomic_DNA"/>
</dbReference>
<accession>A0A1T4LNH7</accession>
<name>A0A1T4LNH7_9PORP</name>
<keyword evidence="1" id="KW-0433">Leucine-rich repeat</keyword>
<sequence>MKRLLTTTFIAFIALLSAISAIAQEQITLTTTRKAGETLKLYIFGTGPTTVEGATLASGVTYRITATDGIITIKGMLSELNCSENEIVAIDLSKSTHLNNLDCSSNNLVALDVSTNKQLKRLFIHRNKLSAGAMDKLIASLPDRKGQEPQGFFGVVDGNSANENNVCSKAHVAAAHARGWDSKIWNGNSFNAFEGRDLEIGKGIITMRTSLPKGQMVRFSLKASKDFSVEGAIWEAPEKYKITSDDGTITLRGDITNFTCESNKLTMLDVSQNSTLKTLHCNGNDLTELNLTNNTELEELKCFSNNLTALNISQNSKLKRLYCSYNRLTQLDVTKNELLEEFHCYNNQLSELNVTMNKKLRELGCLSNKISSLDLSQNGELLELYCSENQLTELNVSKNTQLLRLSCSQNALTLLDLSQNIALHALYCTDNKFTQIDLKANINLRELNCSQNSIKGEAMDALIASLPDLHEKSEEEGDVFFGVINHQAGGEGNVCTKKQVAAARARGWIAQEYKGSEWVDYEGSEEVAIDEVLANEEATIMAIYSIEGHRLNELQEGINIIRLSNGQTRKIFVGR</sequence>
<dbReference type="AlphaFoldDB" id="A0A1T4LNH7"/>
<protein>
    <submittedName>
        <fullName evidence="4">Uncharacterized protein</fullName>
    </submittedName>
</protein>
<keyword evidence="3" id="KW-0732">Signal</keyword>
<dbReference type="OrthoDB" id="1014043at2"/>
<dbReference type="InterPro" id="IPR052574">
    <property type="entry name" value="CDIRP"/>
</dbReference>
<dbReference type="RefSeq" id="WP_078736416.1">
    <property type="nucleotide sequence ID" value="NZ_FUXE01000004.1"/>
</dbReference>
<dbReference type="PANTHER" id="PTHR47566">
    <property type="match status" value="1"/>
</dbReference>
<dbReference type="GO" id="GO:0035591">
    <property type="term" value="F:signaling adaptor activity"/>
    <property type="evidence" value="ECO:0007669"/>
    <property type="project" value="TreeGrafter"/>
</dbReference>
<feature type="chain" id="PRO_5013295524" evidence="3">
    <location>
        <begin position="24"/>
        <end position="575"/>
    </location>
</feature>
<feature type="signal peptide" evidence="3">
    <location>
        <begin position="1"/>
        <end position="23"/>
    </location>
</feature>
<dbReference type="InterPro" id="IPR032675">
    <property type="entry name" value="LRR_dom_sf"/>
</dbReference>
<dbReference type="PANTHER" id="PTHR47566:SF1">
    <property type="entry name" value="PROTEIN NUD1"/>
    <property type="match status" value="1"/>
</dbReference>
<keyword evidence="2" id="KW-0677">Repeat</keyword>
<dbReference type="SUPFAM" id="SSF52058">
    <property type="entry name" value="L domain-like"/>
    <property type="match status" value="2"/>
</dbReference>
<evidence type="ECO:0000313" key="5">
    <source>
        <dbReference type="Proteomes" id="UP000190121"/>
    </source>
</evidence>
<evidence type="ECO:0000256" key="2">
    <source>
        <dbReference type="ARBA" id="ARBA00022737"/>
    </source>
</evidence>
<proteinExistence type="predicted"/>
<dbReference type="Proteomes" id="UP000190121">
    <property type="component" value="Unassembled WGS sequence"/>
</dbReference>
<evidence type="ECO:0000256" key="1">
    <source>
        <dbReference type="ARBA" id="ARBA00022614"/>
    </source>
</evidence>
<keyword evidence="5" id="KW-1185">Reference proteome</keyword>
<reference evidence="5" key="1">
    <citation type="submission" date="2017-02" db="EMBL/GenBank/DDBJ databases">
        <authorList>
            <person name="Varghese N."/>
            <person name="Submissions S."/>
        </authorList>
    </citation>
    <scope>NUCLEOTIDE SEQUENCE [LARGE SCALE GENOMIC DNA]</scope>
    <source>
        <strain evidence="5">ATCC 51356</strain>
    </source>
</reference>
<evidence type="ECO:0000256" key="3">
    <source>
        <dbReference type="SAM" id="SignalP"/>
    </source>
</evidence>
<organism evidence="4 5">
    <name type="scientific">Porphyromonas circumdentaria</name>
    <dbReference type="NCBI Taxonomy" id="29524"/>
    <lineage>
        <taxon>Bacteria</taxon>
        <taxon>Pseudomonadati</taxon>
        <taxon>Bacteroidota</taxon>
        <taxon>Bacteroidia</taxon>
        <taxon>Bacteroidales</taxon>
        <taxon>Porphyromonadaceae</taxon>
        <taxon>Porphyromonas</taxon>
    </lineage>
</organism>
<gene>
    <name evidence="4" type="ORF">SAMN02745171_00452</name>
</gene>
<evidence type="ECO:0000313" key="4">
    <source>
        <dbReference type="EMBL" id="SJZ56068.1"/>
    </source>
</evidence>